<dbReference type="SFLD" id="SFLDS00029">
    <property type="entry name" value="Radical_SAM"/>
    <property type="match status" value="1"/>
</dbReference>
<accession>A0A0M4MUM9</accession>
<keyword evidence="4" id="KW-0408">Iron</keyword>
<dbReference type="SUPFAM" id="SSF102114">
    <property type="entry name" value="Radical SAM enzymes"/>
    <property type="match status" value="1"/>
</dbReference>
<dbReference type="InterPro" id="IPR006638">
    <property type="entry name" value="Elp3/MiaA/NifB-like_rSAM"/>
</dbReference>
<dbReference type="Proteomes" id="UP000057938">
    <property type="component" value="Chromosome"/>
</dbReference>
<evidence type="ECO:0000259" key="6">
    <source>
        <dbReference type="SMART" id="SM00729"/>
    </source>
</evidence>
<keyword evidence="8" id="KW-1185">Reference proteome</keyword>
<dbReference type="SFLD" id="SFLDG01113">
    <property type="entry name" value="Uncharacterised_Radical_SAM_Su"/>
    <property type="match status" value="1"/>
</dbReference>
<dbReference type="InterPro" id="IPR007197">
    <property type="entry name" value="rSAM"/>
</dbReference>
<dbReference type="GO" id="GO:0003824">
    <property type="term" value="F:catalytic activity"/>
    <property type="evidence" value="ECO:0007669"/>
    <property type="project" value="InterPro"/>
</dbReference>
<dbReference type="PANTHER" id="PTHR43288:SF2">
    <property type="entry name" value="RADICAL SAM CORE DOMAIN-CONTAINING PROTEIN"/>
    <property type="match status" value="1"/>
</dbReference>
<dbReference type="STRING" id="361183.AMC99_00785"/>
<dbReference type="GO" id="GO:0051536">
    <property type="term" value="F:iron-sulfur cluster binding"/>
    <property type="evidence" value="ECO:0007669"/>
    <property type="project" value="UniProtKB-KW"/>
</dbReference>
<dbReference type="Gene3D" id="3.20.20.70">
    <property type="entry name" value="Aldolase class I"/>
    <property type="match status" value="1"/>
</dbReference>
<evidence type="ECO:0000313" key="8">
    <source>
        <dbReference type="Proteomes" id="UP000057938"/>
    </source>
</evidence>
<dbReference type="PANTHER" id="PTHR43288">
    <property type="entry name" value="BIOTIN SYNTHASE-RELATED PROTEIN, RADICAL SAM SUPERFAMILY"/>
    <property type="match status" value="1"/>
</dbReference>
<feature type="domain" description="Elp3/MiaA/NifB-like radical SAM core" evidence="6">
    <location>
        <begin position="61"/>
        <end position="265"/>
    </location>
</feature>
<evidence type="ECO:0000313" key="7">
    <source>
        <dbReference type="EMBL" id="ALE16088.1"/>
    </source>
</evidence>
<dbReference type="KEGG" id="aep:AMC99_00785"/>
<dbReference type="CDD" id="cd01335">
    <property type="entry name" value="Radical_SAM"/>
    <property type="match status" value="1"/>
</dbReference>
<dbReference type="InterPro" id="IPR013785">
    <property type="entry name" value="Aldolase_TIM"/>
</dbReference>
<dbReference type="InterPro" id="IPR058240">
    <property type="entry name" value="rSAM_sf"/>
</dbReference>
<name>A0A0M4MUM9_9SPHN</name>
<keyword evidence="3" id="KW-0479">Metal-binding</keyword>
<sequence length="345" mass="37717">MHWMEKLQTIEPLEDAVFDAGLVAAMEQRADYALPRSVRFSTPTFKEYQSEELQGCGKNSFPAFSITAGGCALNCDHCQKKILEPMIPATSPEMLEQKVRDLILLQNLQGFLLSGGSNRRNEIRYERFLPVVEKLKNEFPHLKIAIHTALLDETLAKSMESAGVDTAMMDVIGAQETINQVYNLDRPVEDFEATLAALTSTSMEVSPHIVVGLHYGEILGEANALDICARYDINALVLVVIMPFYAKPGTFRTPSTQDVGRIFLEARTRLADKKVLLGCARPPGMHKRVTDAYAVMAGLDGIAFPADGAVSVAQAIGRPFEQEHACCSIKLGQTGDNAVKVACAA</sequence>
<dbReference type="GO" id="GO:0046872">
    <property type="term" value="F:metal ion binding"/>
    <property type="evidence" value="ECO:0007669"/>
    <property type="project" value="UniProtKB-KW"/>
</dbReference>
<evidence type="ECO:0000256" key="1">
    <source>
        <dbReference type="ARBA" id="ARBA00001966"/>
    </source>
</evidence>
<gene>
    <name evidence="7" type="ORF">AMC99_00785</name>
</gene>
<evidence type="ECO:0000256" key="4">
    <source>
        <dbReference type="ARBA" id="ARBA00023004"/>
    </source>
</evidence>
<keyword evidence="2" id="KW-0949">S-adenosyl-L-methionine</keyword>
<reference evidence="7 8" key="1">
    <citation type="submission" date="2015-09" db="EMBL/GenBank/DDBJ databases">
        <title>Complete genome sequence of a benzo[a]pyrene-degrading bacterium Altererythrobacter epoxidivorans CGMCC 1.7731T.</title>
        <authorList>
            <person name="Li Z."/>
            <person name="Cheng H."/>
            <person name="Huo Y."/>
            <person name="Xu X."/>
        </authorList>
    </citation>
    <scope>NUCLEOTIDE SEQUENCE [LARGE SCALE GENOMIC DNA]</scope>
    <source>
        <strain evidence="7 8">CGMCC 1.7731</strain>
    </source>
</reference>
<keyword evidence="5" id="KW-0411">Iron-sulfur</keyword>
<dbReference type="SMART" id="SM00729">
    <property type="entry name" value="Elp3"/>
    <property type="match status" value="1"/>
</dbReference>
<protein>
    <recommendedName>
        <fullName evidence="6">Elp3/MiaA/NifB-like radical SAM core domain-containing protein</fullName>
    </recommendedName>
</protein>
<evidence type="ECO:0000256" key="3">
    <source>
        <dbReference type="ARBA" id="ARBA00022723"/>
    </source>
</evidence>
<proteinExistence type="predicted"/>
<dbReference type="PATRIC" id="fig|361183.4.peg.767"/>
<comment type="cofactor">
    <cofactor evidence="1">
        <name>[4Fe-4S] cluster</name>
        <dbReference type="ChEBI" id="CHEBI:49883"/>
    </cofactor>
</comment>
<evidence type="ECO:0000256" key="2">
    <source>
        <dbReference type="ARBA" id="ARBA00022691"/>
    </source>
</evidence>
<dbReference type="EMBL" id="CP012669">
    <property type="protein sequence ID" value="ALE16088.1"/>
    <property type="molecule type" value="Genomic_DNA"/>
</dbReference>
<dbReference type="Pfam" id="PF04055">
    <property type="entry name" value="Radical_SAM"/>
    <property type="match status" value="1"/>
</dbReference>
<dbReference type="AlphaFoldDB" id="A0A0M4MUM9"/>
<evidence type="ECO:0000256" key="5">
    <source>
        <dbReference type="ARBA" id="ARBA00023014"/>
    </source>
</evidence>
<organism evidence="7 8">
    <name type="scientific">Altererythrobacter epoxidivorans</name>
    <dbReference type="NCBI Taxonomy" id="361183"/>
    <lineage>
        <taxon>Bacteria</taxon>
        <taxon>Pseudomonadati</taxon>
        <taxon>Pseudomonadota</taxon>
        <taxon>Alphaproteobacteria</taxon>
        <taxon>Sphingomonadales</taxon>
        <taxon>Erythrobacteraceae</taxon>
        <taxon>Altererythrobacter</taxon>
    </lineage>
</organism>